<sequence>MALPLAVAVSSCTQHAGEPVKRSLLFNNETGVDTDGYLFFKLTHEKAVYEVQLAEYIQSTTASEATKKIASKISDVYKGMIPELESLAATFQVILPDPGLPGFAVPHHFAPDSLASFSNEAYLAHVQHEQGVILEHFNRIDRNTSKALKDYAKEKLPAVKEVFALAGGHEEHGAHH</sequence>
<name>A0A1I3F0M6_9SPHI</name>
<proteinExistence type="predicted"/>
<evidence type="ECO:0000313" key="2">
    <source>
        <dbReference type="Proteomes" id="UP000198670"/>
    </source>
</evidence>
<dbReference type="AlphaFoldDB" id="A0A1I3F0M6"/>
<accession>A0A1I3F0M6</accession>
<protein>
    <recommendedName>
        <fullName evidence="3">DUF4142 domain-containing protein</fullName>
    </recommendedName>
</protein>
<organism evidence="1 2">
    <name type="scientific">Parapedobacter indicus</name>
    <dbReference type="NCBI Taxonomy" id="1477437"/>
    <lineage>
        <taxon>Bacteria</taxon>
        <taxon>Pseudomonadati</taxon>
        <taxon>Bacteroidota</taxon>
        <taxon>Sphingobacteriia</taxon>
        <taxon>Sphingobacteriales</taxon>
        <taxon>Sphingobacteriaceae</taxon>
        <taxon>Parapedobacter</taxon>
    </lineage>
</organism>
<reference evidence="1 2" key="1">
    <citation type="submission" date="2016-10" db="EMBL/GenBank/DDBJ databases">
        <authorList>
            <person name="de Groot N.N."/>
        </authorList>
    </citation>
    <scope>NUCLEOTIDE SEQUENCE [LARGE SCALE GENOMIC DNA]</scope>
    <source>
        <strain evidence="1 2">RK1</strain>
    </source>
</reference>
<dbReference type="EMBL" id="FOQO01000002">
    <property type="protein sequence ID" value="SFI04743.1"/>
    <property type="molecule type" value="Genomic_DNA"/>
</dbReference>
<dbReference type="Proteomes" id="UP000198670">
    <property type="component" value="Unassembled WGS sequence"/>
</dbReference>
<keyword evidence="2" id="KW-1185">Reference proteome</keyword>
<gene>
    <name evidence="1" type="ORF">SAMN05444682_102108</name>
</gene>
<dbReference type="STRING" id="1477437.SAMN05444682_102108"/>
<evidence type="ECO:0008006" key="3">
    <source>
        <dbReference type="Google" id="ProtNLM"/>
    </source>
</evidence>
<evidence type="ECO:0000313" key="1">
    <source>
        <dbReference type="EMBL" id="SFI04743.1"/>
    </source>
</evidence>